<dbReference type="PANTHER" id="PTHR42988:SF2">
    <property type="entry name" value="CYCLIC NUCLEOTIDE PHOSPHODIESTERASE CBUA0032-RELATED"/>
    <property type="match status" value="1"/>
</dbReference>
<evidence type="ECO:0000256" key="3">
    <source>
        <dbReference type="ARBA" id="ARBA00023004"/>
    </source>
</evidence>
<dbReference type="InterPro" id="IPR004843">
    <property type="entry name" value="Calcineurin-like_PHP"/>
</dbReference>
<feature type="domain" description="Calcineurin-like phosphoesterase" evidence="5">
    <location>
        <begin position="13"/>
        <end position="208"/>
    </location>
</feature>
<dbReference type="SUPFAM" id="SSF56300">
    <property type="entry name" value="Metallo-dependent phosphatases"/>
    <property type="match status" value="1"/>
</dbReference>
<evidence type="ECO:0000256" key="4">
    <source>
        <dbReference type="ARBA" id="ARBA00025742"/>
    </source>
</evidence>
<gene>
    <name evidence="6" type="ORF">I7412_11500</name>
</gene>
<dbReference type="GO" id="GO:0046872">
    <property type="term" value="F:metal ion binding"/>
    <property type="evidence" value="ECO:0007669"/>
    <property type="project" value="UniProtKB-KW"/>
</dbReference>
<dbReference type="RefSeq" id="WP_203002785.1">
    <property type="nucleotide sequence ID" value="NZ_JADWYU010000197.1"/>
</dbReference>
<keyword evidence="7" id="KW-1185">Reference proteome</keyword>
<protein>
    <submittedName>
        <fullName evidence="6">Metallophosphoesterase</fullName>
    </submittedName>
</protein>
<keyword evidence="2" id="KW-0378">Hydrolase</keyword>
<dbReference type="EMBL" id="JAEACQ010000163">
    <property type="protein sequence ID" value="MBL7627783.1"/>
    <property type="molecule type" value="Genomic_DNA"/>
</dbReference>
<dbReference type="InterPro" id="IPR050884">
    <property type="entry name" value="CNP_phosphodiesterase-III"/>
</dbReference>
<evidence type="ECO:0000256" key="1">
    <source>
        <dbReference type="ARBA" id="ARBA00022723"/>
    </source>
</evidence>
<dbReference type="InterPro" id="IPR029052">
    <property type="entry name" value="Metallo-depent_PP-like"/>
</dbReference>
<evidence type="ECO:0000256" key="2">
    <source>
        <dbReference type="ARBA" id="ARBA00022801"/>
    </source>
</evidence>
<reference evidence="6" key="1">
    <citation type="submission" date="2020-12" db="EMBL/GenBank/DDBJ databases">
        <title>Genomic characterization of non-nitrogen-fixing Frankia strains.</title>
        <authorList>
            <person name="Carlos-Shanley C."/>
            <person name="Guerra T."/>
            <person name="Hahn D."/>
        </authorList>
    </citation>
    <scope>NUCLEOTIDE SEQUENCE</scope>
    <source>
        <strain evidence="6">CN6</strain>
    </source>
</reference>
<keyword evidence="1" id="KW-0479">Metal-binding</keyword>
<dbReference type="AlphaFoldDB" id="A0A937R8S9"/>
<dbReference type="Gene3D" id="3.60.21.10">
    <property type="match status" value="1"/>
</dbReference>
<dbReference type="PANTHER" id="PTHR42988">
    <property type="entry name" value="PHOSPHOHYDROLASE"/>
    <property type="match status" value="1"/>
</dbReference>
<dbReference type="Proteomes" id="UP000604475">
    <property type="component" value="Unassembled WGS sequence"/>
</dbReference>
<comment type="caution">
    <text evidence="6">The sequence shown here is derived from an EMBL/GenBank/DDBJ whole genome shotgun (WGS) entry which is preliminary data.</text>
</comment>
<keyword evidence="3" id="KW-0408">Iron</keyword>
<evidence type="ECO:0000313" key="6">
    <source>
        <dbReference type="EMBL" id="MBL7627783.1"/>
    </source>
</evidence>
<accession>A0A937R8S9</accession>
<name>A0A937R8S9_9ACTN</name>
<evidence type="ECO:0000313" key="7">
    <source>
        <dbReference type="Proteomes" id="UP000604475"/>
    </source>
</evidence>
<comment type="similarity">
    <text evidence="4">Belongs to the cyclic nucleotide phosphodiesterase class-III family.</text>
</comment>
<evidence type="ECO:0000259" key="5">
    <source>
        <dbReference type="Pfam" id="PF00149"/>
    </source>
</evidence>
<organism evidence="6 7">
    <name type="scientific">Frankia nepalensis</name>
    <dbReference type="NCBI Taxonomy" id="1836974"/>
    <lineage>
        <taxon>Bacteria</taxon>
        <taxon>Bacillati</taxon>
        <taxon>Actinomycetota</taxon>
        <taxon>Actinomycetes</taxon>
        <taxon>Frankiales</taxon>
        <taxon>Frankiaceae</taxon>
        <taxon>Frankia</taxon>
    </lineage>
</organism>
<proteinExistence type="inferred from homology"/>
<sequence length="290" mass="30282">MRYLIDPPTPTHTVIQLSDPHIVPEGELYHGVVDTLGNVAAALDQVERSGIEVAALLLTGDLVDAGDEVSYRRLRALVEERAARIGAPVLYLMGNHDSRGALRAALLDAEPTTEPYDYVRWVDGLRIVALDSTEPGQAAGLLTDAQLDWLAAELATPAPAGTVLALHHPPVPSPVGLMNALALAEPHRLARVVAGTDVKIVLAGHAHHGCCGMLAGIPVWVAGATSYVSGVLGPAGGYTGLTGGVFTRVDVYPDQATASVLPVRPGELVIELTPQMLAMPAEPVGAAPDR</sequence>
<dbReference type="GO" id="GO:0016787">
    <property type="term" value="F:hydrolase activity"/>
    <property type="evidence" value="ECO:0007669"/>
    <property type="project" value="UniProtKB-KW"/>
</dbReference>
<dbReference type="Pfam" id="PF00149">
    <property type="entry name" value="Metallophos"/>
    <property type="match status" value="1"/>
</dbReference>